<dbReference type="SUPFAM" id="SSF56935">
    <property type="entry name" value="Porins"/>
    <property type="match status" value="1"/>
</dbReference>
<evidence type="ECO:0000256" key="6">
    <source>
        <dbReference type="ARBA" id="ARBA00023237"/>
    </source>
</evidence>
<feature type="signal peptide" evidence="7">
    <location>
        <begin position="1"/>
        <end position="19"/>
    </location>
</feature>
<keyword evidence="6" id="KW-0998">Cell outer membrane</keyword>
<evidence type="ECO:0000256" key="7">
    <source>
        <dbReference type="SAM" id="SignalP"/>
    </source>
</evidence>
<protein>
    <submittedName>
        <fullName evidence="8">Outer membrane receptor protein involved in Fe transport</fullName>
    </submittedName>
</protein>
<dbReference type="PANTHER" id="PTHR32552:SF82">
    <property type="entry name" value="FCUA PROTEIN"/>
    <property type="match status" value="1"/>
</dbReference>
<proteinExistence type="predicted"/>
<dbReference type="PANTHER" id="PTHR32552">
    <property type="entry name" value="FERRICHROME IRON RECEPTOR-RELATED"/>
    <property type="match status" value="1"/>
</dbReference>
<keyword evidence="9" id="KW-1185">Reference proteome</keyword>
<keyword evidence="5" id="KW-0472">Membrane</keyword>
<dbReference type="InterPro" id="IPR036942">
    <property type="entry name" value="Beta-barrel_TonB_sf"/>
</dbReference>
<evidence type="ECO:0000256" key="2">
    <source>
        <dbReference type="ARBA" id="ARBA00022448"/>
    </source>
</evidence>
<evidence type="ECO:0000256" key="3">
    <source>
        <dbReference type="ARBA" id="ARBA00022452"/>
    </source>
</evidence>
<reference evidence="8 9" key="1">
    <citation type="submission" date="2018-08" db="EMBL/GenBank/DDBJ databases">
        <title>Genomic Encyclopedia of Type Strains, Phase IV (KMG-IV): sequencing the most valuable type-strain genomes for metagenomic binning, comparative biology and taxonomic classification.</title>
        <authorList>
            <person name="Goeker M."/>
        </authorList>
    </citation>
    <scope>NUCLEOTIDE SEQUENCE [LARGE SCALE GENOMIC DNA]</scope>
    <source>
        <strain evidence="8 9">DSM 25527</strain>
    </source>
</reference>
<dbReference type="EMBL" id="QXDC01000003">
    <property type="protein sequence ID" value="RIA43662.1"/>
    <property type="molecule type" value="Genomic_DNA"/>
</dbReference>
<dbReference type="GO" id="GO:0015344">
    <property type="term" value="F:siderophore uptake transmembrane transporter activity"/>
    <property type="evidence" value="ECO:0007669"/>
    <property type="project" value="TreeGrafter"/>
</dbReference>
<comment type="caution">
    <text evidence="8">The sequence shown here is derived from an EMBL/GenBank/DDBJ whole genome shotgun (WGS) entry which is preliminary data.</text>
</comment>
<keyword evidence="2" id="KW-0813">Transport</keyword>
<keyword evidence="8" id="KW-0675">Receptor</keyword>
<accession>A0A397P342</accession>
<name>A0A397P342_9SPHN</name>
<evidence type="ECO:0000256" key="1">
    <source>
        <dbReference type="ARBA" id="ARBA00004571"/>
    </source>
</evidence>
<dbReference type="AlphaFoldDB" id="A0A397P342"/>
<evidence type="ECO:0000313" key="8">
    <source>
        <dbReference type="EMBL" id="RIA43662.1"/>
    </source>
</evidence>
<dbReference type="OrthoDB" id="9760333at2"/>
<keyword evidence="4" id="KW-0812">Transmembrane</keyword>
<dbReference type="Proteomes" id="UP000266568">
    <property type="component" value="Unassembled WGS sequence"/>
</dbReference>
<gene>
    <name evidence="8" type="ORF">DFR49_1888</name>
</gene>
<keyword evidence="7" id="KW-0732">Signal</keyword>
<evidence type="ECO:0000256" key="5">
    <source>
        <dbReference type="ARBA" id="ARBA00023136"/>
    </source>
</evidence>
<dbReference type="GO" id="GO:0009279">
    <property type="term" value="C:cell outer membrane"/>
    <property type="evidence" value="ECO:0007669"/>
    <property type="project" value="UniProtKB-SubCell"/>
</dbReference>
<feature type="chain" id="PRO_5017337139" evidence="7">
    <location>
        <begin position="20"/>
        <end position="643"/>
    </location>
</feature>
<dbReference type="InterPro" id="IPR039426">
    <property type="entry name" value="TonB-dep_rcpt-like"/>
</dbReference>
<keyword evidence="3" id="KW-1134">Transmembrane beta strand</keyword>
<sequence length="643" mass="69233">MGGRTTGALRLGAAISVLAAVPAAAQNRSGDNAVTQAEDAFGVSIGRETLGIYSSSNARGFSPSAAGNVRVEGLYFDPVYLLTSILAESASVKVGLSAQSYPFAAPSGIVDFSLRRPGDKAGQSFLFDSDSFGSYGLELDGSLPVSQTLGIGYGVNFGRSEYPDGTDGQHLSGAVYARWGPSDDIELVPFWTASKSYNDEAGPYYIPAGDYLPPQPEQRRFDGPGWADTRYVAGNHGLIARYVPTENWEVRAGAFRSVYDAQAGYTNLLLDVTPEGDADRLIIADPRAKQESVSGELRVTRLIADGPRLHTIHLSLRGRRSSGDYGGSDEVDLGPTRIGVPVIADKPDFTFGEVSTDKVRQLNYGVSYEGRWKGVGELGFGISKADYRKRTLYPATAPIVAQSHPWIYNATAAGYLTAKLALYAGYARGLEESGVAPPNATNRNQPLPAILTSQRDAGLRYYLTERVKLVAGVFDLRRPYFGYDASGRYARIGTTRNQGIEMSVSGALTRRLNMVAGGVFLKPRVIEDATAATAIGKRPVGLPDHFINFNLNWRTPIAEGLSFDLAGVHRGKTPATTDNALYVPPRLTVNLGARYLFKLDGKDALFRVQIVNLFDEQGFSIAGPGIYAANAGRYLSGYFAIDF</sequence>
<dbReference type="Gene3D" id="2.40.170.20">
    <property type="entry name" value="TonB-dependent receptor, beta-barrel domain"/>
    <property type="match status" value="1"/>
</dbReference>
<evidence type="ECO:0000313" key="9">
    <source>
        <dbReference type="Proteomes" id="UP000266568"/>
    </source>
</evidence>
<organism evidence="8 9">
    <name type="scientific">Hephaestia caeni</name>
    <dbReference type="NCBI Taxonomy" id="645617"/>
    <lineage>
        <taxon>Bacteria</taxon>
        <taxon>Pseudomonadati</taxon>
        <taxon>Pseudomonadota</taxon>
        <taxon>Alphaproteobacteria</taxon>
        <taxon>Sphingomonadales</taxon>
        <taxon>Sphingomonadaceae</taxon>
        <taxon>Hephaestia</taxon>
    </lineage>
</organism>
<evidence type="ECO:0000256" key="4">
    <source>
        <dbReference type="ARBA" id="ARBA00022692"/>
    </source>
</evidence>
<comment type="subcellular location">
    <subcellularLocation>
        <location evidence="1">Cell outer membrane</location>
        <topology evidence="1">Multi-pass membrane protein</topology>
    </subcellularLocation>
</comment>